<accession>A0A3A3FU45</accession>
<comment type="caution">
    <text evidence="1">The sequence shown here is derived from an EMBL/GenBank/DDBJ whole genome shotgun (WGS) entry which is preliminary data.</text>
</comment>
<evidence type="ECO:0000313" key="1">
    <source>
        <dbReference type="EMBL" id="RJF99060.1"/>
    </source>
</evidence>
<name>A0A3A3FU45_9BURK</name>
<gene>
    <name evidence="1" type="ORF">D3871_11450</name>
</gene>
<organism evidence="1 2">
    <name type="scientific">Noviherbaspirillum saxi</name>
    <dbReference type="NCBI Taxonomy" id="2320863"/>
    <lineage>
        <taxon>Bacteria</taxon>
        <taxon>Pseudomonadati</taxon>
        <taxon>Pseudomonadota</taxon>
        <taxon>Betaproteobacteria</taxon>
        <taxon>Burkholderiales</taxon>
        <taxon>Oxalobacteraceae</taxon>
        <taxon>Noviherbaspirillum</taxon>
    </lineage>
</organism>
<dbReference type="EMBL" id="QYUO01000001">
    <property type="protein sequence ID" value="RJF99060.1"/>
    <property type="molecule type" value="Genomic_DNA"/>
</dbReference>
<dbReference type="Proteomes" id="UP000265955">
    <property type="component" value="Unassembled WGS sequence"/>
</dbReference>
<proteinExistence type="predicted"/>
<reference evidence="2" key="1">
    <citation type="submission" date="2018-09" db="EMBL/GenBank/DDBJ databases">
        <authorList>
            <person name="Zhu H."/>
        </authorList>
    </citation>
    <scope>NUCLEOTIDE SEQUENCE [LARGE SCALE GENOMIC DNA]</scope>
    <source>
        <strain evidence="2">K1R23-30</strain>
    </source>
</reference>
<evidence type="ECO:0000313" key="2">
    <source>
        <dbReference type="Proteomes" id="UP000265955"/>
    </source>
</evidence>
<dbReference type="AlphaFoldDB" id="A0A3A3FU45"/>
<sequence>MIARQDYKLSDLIALAMQPITGWVRVRHLKRQLAQSILDIALAKKTIENERGVISERQKQQATIQAELRDYGVH</sequence>
<keyword evidence="2" id="KW-1185">Reference proteome</keyword>
<protein>
    <submittedName>
        <fullName evidence="1">Uncharacterized protein</fullName>
    </submittedName>
</protein>
<dbReference type="RefSeq" id="WP_119769005.1">
    <property type="nucleotide sequence ID" value="NZ_QYUO01000001.1"/>
</dbReference>